<accession>A0A8H8DFB5</accession>
<dbReference type="EMBL" id="JAEFCI010012335">
    <property type="protein sequence ID" value="KAG5456066.1"/>
    <property type="molecule type" value="Genomic_DNA"/>
</dbReference>
<evidence type="ECO:0000313" key="6">
    <source>
        <dbReference type="Proteomes" id="UP000673691"/>
    </source>
</evidence>
<comment type="caution">
    <text evidence="5">The sequence shown here is derived from an EMBL/GenBank/DDBJ whole genome shotgun (WGS) entry which is preliminary data.</text>
</comment>
<feature type="region of interest" description="Disordered" evidence="3">
    <location>
        <begin position="293"/>
        <end position="441"/>
    </location>
</feature>
<dbReference type="OrthoDB" id="1431247at2759"/>
<comment type="similarity">
    <text evidence="1 2">Belongs to the small heat shock protein (HSP20) family.</text>
</comment>
<dbReference type="Gene3D" id="2.60.40.790">
    <property type="match status" value="1"/>
</dbReference>
<dbReference type="PROSITE" id="PS01031">
    <property type="entry name" value="SHSP"/>
    <property type="match status" value="1"/>
</dbReference>
<feature type="compositionally biased region" description="Basic and acidic residues" evidence="3">
    <location>
        <begin position="293"/>
        <end position="303"/>
    </location>
</feature>
<dbReference type="InterPro" id="IPR008978">
    <property type="entry name" value="HSP20-like_chaperone"/>
</dbReference>
<name>A0A8H8DFB5_9FUNG</name>
<dbReference type="Pfam" id="PF00011">
    <property type="entry name" value="HSP20"/>
    <property type="match status" value="1"/>
</dbReference>
<organism evidence="5 6">
    <name type="scientific">Olpidium bornovanus</name>
    <dbReference type="NCBI Taxonomy" id="278681"/>
    <lineage>
        <taxon>Eukaryota</taxon>
        <taxon>Fungi</taxon>
        <taxon>Fungi incertae sedis</taxon>
        <taxon>Olpidiomycota</taxon>
        <taxon>Olpidiomycotina</taxon>
        <taxon>Olpidiomycetes</taxon>
        <taxon>Olpidiales</taxon>
        <taxon>Olpidiaceae</taxon>
        <taxon>Olpidium</taxon>
    </lineage>
</organism>
<evidence type="ECO:0000259" key="4">
    <source>
        <dbReference type="PROSITE" id="PS01031"/>
    </source>
</evidence>
<dbReference type="Gene3D" id="1.20.120.20">
    <property type="entry name" value="Apolipoprotein"/>
    <property type="match status" value="1"/>
</dbReference>
<dbReference type="CDD" id="cd06464">
    <property type="entry name" value="ACD_sHsps-like"/>
    <property type="match status" value="1"/>
</dbReference>
<evidence type="ECO:0000256" key="1">
    <source>
        <dbReference type="PROSITE-ProRule" id="PRU00285"/>
    </source>
</evidence>
<evidence type="ECO:0000256" key="3">
    <source>
        <dbReference type="SAM" id="MobiDB-lite"/>
    </source>
</evidence>
<feature type="compositionally biased region" description="Basic and acidic residues" evidence="3">
    <location>
        <begin position="393"/>
        <end position="405"/>
    </location>
</feature>
<dbReference type="AlphaFoldDB" id="A0A8H8DFB5"/>
<feature type="domain" description="SHSP" evidence="4">
    <location>
        <begin position="42"/>
        <end position="158"/>
    </location>
</feature>
<dbReference type="InterPro" id="IPR002068">
    <property type="entry name" value="A-crystallin/Hsp20_dom"/>
</dbReference>
<reference evidence="5 6" key="1">
    <citation type="journal article" name="Sci. Rep.">
        <title>Genome-scale phylogenetic analyses confirm Olpidium as the closest living zoosporic fungus to the non-flagellated, terrestrial fungi.</title>
        <authorList>
            <person name="Chang Y."/>
            <person name="Rochon D."/>
            <person name="Sekimoto S."/>
            <person name="Wang Y."/>
            <person name="Chovatia M."/>
            <person name="Sandor L."/>
            <person name="Salamov A."/>
            <person name="Grigoriev I.V."/>
            <person name="Stajich J.E."/>
            <person name="Spatafora J.W."/>
        </authorList>
    </citation>
    <scope>NUCLEOTIDE SEQUENCE [LARGE SCALE GENOMIC DNA]</scope>
    <source>
        <strain evidence="5">S191</strain>
    </source>
</reference>
<gene>
    <name evidence="5" type="ORF">BJ554DRAFT_4298</name>
</gene>
<keyword evidence="6" id="KW-1185">Reference proteome</keyword>
<feature type="non-terminal residue" evidence="5">
    <location>
        <position position="1"/>
    </location>
</feature>
<evidence type="ECO:0000313" key="5">
    <source>
        <dbReference type="EMBL" id="KAG5456066.1"/>
    </source>
</evidence>
<protein>
    <recommendedName>
        <fullName evidence="4">SHSP domain-containing protein</fullName>
    </recommendedName>
</protein>
<dbReference type="SUPFAM" id="SSF49764">
    <property type="entry name" value="HSP20-like chaperones"/>
    <property type="match status" value="1"/>
</dbReference>
<feature type="compositionally biased region" description="Basic and acidic residues" evidence="3">
    <location>
        <begin position="414"/>
        <end position="425"/>
    </location>
</feature>
<dbReference type="Proteomes" id="UP000673691">
    <property type="component" value="Unassembled WGS sequence"/>
</dbReference>
<proteinExistence type="inferred from homology"/>
<evidence type="ECO:0000256" key="2">
    <source>
        <dbReference type="RuleBase" id="RU003616"/>
    </source>
</evidence>
<sequence>FFFFSPSRRPRNRSAFFFLRRRARARSTADRHLLASRGGARPAAAAAAPPRFTVLEKISNEAGWLLQMDVPGFSSGEVRVYALGPAITVRGTHACPVKSGGHRDPICIERHVFEEVRFPDDADMETARAALDHGVLKVSVKPFPDYRPRGRPIHIMDALGGTVHESGEAVKEKVGLPSDGTGDDEDWNPDALETEEQVRRTVDRCVDSVRRALRVPREKEQQFERLVRARTDGLVGQFRRHVLTAQQVRDRIRRAAEDIWEEIRQEAGKLGEDVGRKASQAFGSVSGAGGVLKEKAQEARGEASARLSEGAGEVGRSAKTAAQRTKEAAEELAGGALRSAERGLDESARRAGRLAGEAAEKPRDAAAKGAAHHRAGHRAPERAEGVQGPAREGPGRARPGADEAAQKAAPRVARRQDAEPAEPHPKGVFASLKQKFWWGSA</sequence>
<feature type="compositionally biased region" description="Basic and acidic residues" evidence="3">
    <location>
        <begin position="339"/>
        <end position="349"/>
    </location>
</feature>